<keyword evidence="11" id="KW-1185">Reference proteome</keyword>
<dbReference type="RefSeq" id="WP_131011957.1">
    <property type="nucleotide sequence ID" value="NZ_SIRE01000003.1"/>
</dbReference>
<evidence type="ECO:0000259" key="8">
    <source>
        <dbReference type="Pfam" id="PF05504"/>
    </source>
</evidence>
<dbReference type="InterPro" id="IPR008844">
    <property type="entry name" value="Spore_GerAC-like"/>
</dbReference>
<keyword evidence="7" id="KW-0449">Lipoprotein</keyword>
<gene>
    <name evidence="10" type="ORF">EYB31_03925</name>
</gene>
<dbReference type="OrthoDB" id="9816067at2"/>
<dbReference type="EMBL" id="SIRE01000003">
    <property type="protein sequence ID" value="TBL81245.1"/>
    <property type="molecule type" value="Genomic_DNA"/>
</dbReference>
<sequence length="403" mass="45732">MGRVWAFALLFVLLALPLTGCWSRHELNDLSIVVGLGIDKFNDKYKVTSQIVNPAKVASKRDGGQNLSSPVVTYEEEGATVPEALARMTVKAPRRMYFAHLRMLVIGEELAREGVGKPLDFISRNRDMRTDFFIVVARHSSASQILKMNSAIDPIPSNNLYTKLETSDKLWAATGKITLDKMIEELFKEGKNPVLTGIEILGDPNQGKKQANGQNVEPRVLLQYSGMAIFNVDRMVDWLDENDAKTFNYLQNSVKETTAFVPCPQKKPGNMTAQIVRSRNRIETKISNDGQPEIDVYQNTQMDISDIECDVDVLDPKIQEELTEAVNQKIIRVLSASVRKSQTTLELDYFGFGDVVHRQNPKYWRKIKNWNNVYKNMEIRIHSHVDLRRIGTTLQPIEHAKVE</sequence>
<evidence type="ECO:0000313" key="11">
    <source>
        <dbReference type="Proteomes" id="UP000293142"/>
    </source>
</evidence>
<dbReference type="PANTHER" id="PTHR35789:SF1">
    <property type="entry name" value="SPORE GERMINATION PROTEIN B3"/>
    <property type="match status" value="1"/>
</dbReference>
<name>A0A4Q9DXX5_9BACL</name>
<evidence type="ECO:0000256" key="2">
    <source>
        <dbReference type="ARBA" id="ARBA00007886"/>
    </source>
</evidence>
<keyword evidence="4" id="KW-0732">Signal</keyword>
<dbReference type="Pfam" id="PF25198">
    <property type="entry name" value="Spore_GerAC_N"/>
    <property type="match status" value="1"/>
</dbReference>
<evidence type="ECO:0000256" key="5">
    <source>
        <dbReference type="ARBA" id="ARBA00023136"/>
    </source>
</evidence>
<evidence type="ECO:0000313" key="10">
    <source>
        <dbReference type="EMBL" id="TBL81245.1"/>
    </source>
</evidence>
<dbReference type="AlphaFoldDB" id="A0A4Q9DXX5"/>
<dbReference type="Pfam" id="PF05504">
    <property type="entry name" value="Spore_GerAC"/>
    <property type="match status" value="1"/>
</dbReference>
<accession>A0A4Q9DXX5</accession>
<dbReference type="GO" id="GO:0016020">
    <property type="term" value="C:membrane"/>
    <property type="evidence" value="ECO:0007669"/>
    <property type="project" value="UniProtKB-SubCell"/>
</dbReference>
<evidence type="ECO:0000256" key="3">
    <source>
        <dbReference type="ARBA" id="ARBA00022544"/>
    </source>
</evidence>
<evidence type="ECO:0000256" key="6">
    <source>
        <dbReference type="ARBA" id="ARBA00023139"/>
    </source>
</evidence>
<feature type="domain" description="Spore germination protein N-terminal" evidence="9">
    <location>
        <begin position="24"/>
        <end position="200"/>
    </location>
</feature>
<organism evidence="10 11">
    <name type="scientific">Paenibacillus thalictri</name>
    <dbReference type="NCBI Taxonomy" id="2527873"/>
    <lineage>
        <taxon>Bacteria</taxon>
        <taxon>Bacillati</taxon>
        <taxon>Bacillota</taxon>
        <taxon>Bacilli</taxon>
        <taxon>Bacillales</taxon>
        <taxon>Paenibacillaceae</taxon>
        <taxon>Paenibacillus</taxon>
    </lineage>
</organism>
<proteinExistence type="inferred from homology"/>
<evidence type="ECO:0000256" key="4">
    <source>
        <dbReference type="ARBA" id="ARBA00022729"/>
    </source>
</evidence>
<reference evidence="10 11" key="1">
    <citation type="submission" date="2019-02" db="EMBL/GenBank/DDBJ databases">
        <title>Paenibacillus sp. nov., isolated from surface-sterilized tissue of Thalictrum simplex L.</title>
        <authorList>
            <person name="Tuo L."/>
        </authorList>
    </citation>
    <scope>NUCLEOTIDE SEQUENCE [LARGE SCALE GENOMIC DNA]</scope>
    <source>
        <strain evidence="10 11">N2SHLJ1</strain>
    </source>
</reference>
<evidence type="ECO:0000256" key="7">
    <source>
        <dbReference type="ARBA" id="ARBA00023288"/>
    </source>
</evidence>
<evidence type="ECO:0000259" key="9">
    <source>
        <dbReference type="Pfam" id="PF25198"/>
    </source>
</evidence>
<keyword evidence="5" id="KW-0472">Membrane</keyword>
<dbReference type="Gene3D" id="6.20.190.10">
    <property type="entry name" value="Nutrient germinant receptor protein C, domain 1"/>
    <property type="match status" value="1"/>
</dbReference>
<comment type="similarity">
    <text evidence="2">Belongs to the GerABKC lipoprotein family.</text>
</comment>
<protein>
    <submittedName>
        <fullName evidence="10">Ger(X)C family spore germination protein</fullName>
    </submittedName>
</protein>
<comment type="caution">
    <text evidence="10">The sequence shown here is derived from an EMBL/GenBank/DDBJ whole genome shotgun (WGS) entry which is preliminary data.</text>
</comment>
<feature type="domain" description="Spore germination GerAC-like C-terminal" evidence="8">
    <location>
        <begin position="225"/>
        <end position="391"/>
    </location>
</feature>
<keyword evidence="3" id="KW-0309">Germination</keyword>
<dbReference type="Gene3D" id="3.30.300.210">
    <property type="entry name" value="Nutrient germinant receptor protein C, domain 3"/>
    <property type="match status" value="1"/>
</dbReference>
<dbReference type="Proteomes" id="UP000293142">
    <property type="component" value="Unassembled WGS sequence"/>
</dbReference>
<keyword evidence="6" id="KW-0564">Palmitate</keyword>
<dbReference type="GO" id="GO:0009847">
    <property type="term" value="P:spore germination"/>
    <property type="evidence" value="ECO:0007669"/>
    <property type="project" value="InterPro"/>
</dbReference>
<dbReference type="InterPro" id="IPR046953">
    <property type="entry name" value="Spore_GerAC-like_C"/>
</dbReference>
<evidence type="ECO:0000256" key="1">
    <source>
        <dbReference type="ARBA" id="ARBA00004635"/>
    </source>
</evidence>
<dbReference type="PANTHER" id="PTHR35789">
    <property type="entry name" value="SPORE GERMINATION PROTEIN B3"/>
    <property type="match status" value="1"/>
</dbReference>
<dbReference type="InterPro" id="IPR057336">
    <property type="entry name" value="GerAC_N"/>
</dbReference>
<comment type="subcellular location">
    <subcellularLocation>
        <location evidence="1">Membrane</location>
        <topology evidence="1">Lipid-anchor</topology>
    </subcellularLocation>
</comment>
<dbReference type="NCBIfam" id="TIGR02887">
    <property type="entry name" value="spore_ger_x_C"/>
    <property type="match status" value="1"/>
</dbReference>
<dbReference type="InterPro" id="IPR038501">
    <property type="entry name" value="Spore_GerAC_C_sf"/>
</dbReference>